<dbReference type="AlphaFoldDB" id="A0A0R1GR48"/>
<evidence type="ECO:0000313" key="1">
    <source>
        <dbReference type="EMBL" id="KRK36376.1"/>
    </source>
</evidence>
<dbReference type="SUPFAM" id="SSF101386">
    <property type="entry name" value="all-alpha NTP pyrophosphatases"/>
    <property type="match status" value="1"/>
</dbReference>
<dbReference type="InterPro" id="IPR044548">
    <property type="entry name" value="AF0060_NTP-PPase_MazG-like"/>
</dbReference>
<keyword evidence="2" id="KW-1185">Reference proteome</keyword>
<evidence type="ECO:0000313" key="2">
    <source>
        <dbReference type="Proteomes" id="UP000051461"/>
    </source>
</evidence>
<dbReference type="STRING" id="1423726.FC07_GL003057"/>
<dbReference type="EMBL" id="AZDA01000065">
    <property type="protein sequence ID" value="KRK36376.1"/>
    <property type="molecule type" value="Genomic_DNA"/>
</dbReference>
<dbReference type="RefSeq" id="WP_057904663.1">
    <property type="nucleotide sequence ID" value="NZ_AZDA01000065.1"/>
</dbReference>
<reference evidence="1 2" key="1">
    <citation type="journal article" date="2015" name="Genome Announc.">
        <title>Expanding the biotechnology potential of lactobacilli through comparative genomics of 213 strains and associated genera.</title>
        <authorList>
            <person name="Sun Z."/>
            <person name="Harris H.M."/>
            <person name="McCann A."/>
            <person name="Guo C."/>
            <person name="Argimon S."/>
            <person name="Zhang W."/>
            <person name="Yang X."/>
            <person name="Jeffery I.B."/>
            <person name="Cooney J.C."/>
            <person name="Kagawa T.F."/>
            <person name="Liu W."/>
            <person name="Song Y."/>
            <person name="Salvetti E."/>
            <person name="Wrobel A."/>
            <person name="Rasinkangas P."/>
            <person name="Parkhill J."/>
            <person name="Rea M.C."/>
            <person name="O'Sullivan O."/>
            <person name="Ritari J."/>
            <person name="Douillard F.P."/>
            <person name="Paul Ross R."/>
            <person name="Yang R."/>
            <person name="Briner A.E."/>
            <person name="Felis G.E."/>
            <person name="de Vos W.M."/>
            <person name="Barrangou R."/>
            <person name="Klaenhammer T.R."/>
            <person name="Caufield P.W."/>
            <person name="Cui Y."/>
            <person name="Zhang H."/>
            <person name="O'Toole P.W."/>
        </authorList>
    </citation>
    <scope>NUCLEOTIDE SEQUENCE [LARGE SCALE GENOMIC DNA]</scope>
    <source>
        <strain evidence="1 2">DSM 20003</strain>
    </source>
</reference>
<dbReference type="Gene3D" id="1.10.287.1080">
    <property type="entry name" value="MazG-like"/>
    <property type="match status" value="1"/>
</dbReference>
<sequence>MTLLEQINQIADQEPKNLTQQTLKLMEEVGEAAQALLSSQGASGSGYKGLTTQNTQEEFVDVLLVTLAILRKLQPDQAITDQLIQQKVAKWAAKQTANN</sequence>
<dbReference type="Proteomes" id="UP000051461">
    <property type="component" value="Unassembled WGS sequence"/>
</dbReference>
<organism evidence="1 2">
    <name type="scientific">Loigolactobacillus bifermentans DSM 20003</name>
    <dbReference type="NCBI Taxonomy" id="1423726"/>
    <lineage>
        <taxon>Bacteria</taxon>
        <taxon>Bacillati</taxon>
        <taxon>Bacillota</taxon>
        <taxon>Bacilli</taxon>
        <taxon>Lactobacillales</taxon>
        <taxon>Lactobacillaceae</taxon>
        <taxon>Loigolactobacillus</taxon>
    </lineage>
</organism>
<comment type="caution">
    <text evidence="1">The sequence shown here is derived from an EMBL/GenBank/DDBJ whole genome shotgun (WGS) entry which is preliminary data.</text>
</comment>
<name>A0A0R1GR48_9LACO</name>
<evidence type="ECO:0008006" key="3">
    <source>
        <dbReference type="Google" id="ProtNLM"/>
    </source>
</evidence>
<proteinExistence type="predicted"/>
<dbReference type="PATRIC" id="fig|1423726.3.peg.3171"/>
<dbReference type="CDD" id="cd11533">
    <property type="entry name" value="NTP-PPase_Af0060_like"/>
    <property type="match status" value="1"/>
</dbReference>
<protein>
    <recommendedName>
        <fullName evidence="3">NTP pyrophosphohydrolase MazG putative catalytic core domain-containing protein</fullName>
    </recommendedName>
</protein>
<gene>
    <name evidence="1" type="ORF">FC07_GL003057</name>
</gene>
<accession>A0A0R1GR48</accession>